<keyword evidence="2" id="KW-0472">Membrane</keyword>
<reference evidence="4" key="2">
    <citation type="submission" date="2023-05" db="EMBL/GenBank/DDBJ databases">
        <authorList>
            <consortium name="Lawrence Berkeley National Laboratory"/>
            <person name="Steindorff A."/>
            <person name="Hensen N."/>
            <person name="Bonometti L."/>
            <person name="Westerberg I."/>
            <person name="Brannstrom I.O."/>
            <person name="Guillou S."/>
            <person name="Cros-Aarteil S."/>
            <person name="Calhoun S."/>
            <person name="Haridas S."/>
            <person name="Kuo A."/>
            <person name="Mondo S."/>
            <person name="Pangilinan J."/>
            <person name="Riley R."/>
            <person name="Labutti K."/>
            <person name="Andreopoulos B."/>
            <person name="Lipzen A."/>
            <person name="Chen C."/>
            <person name="Yanf M."/>
            <person name="Daum C."/>
            <person name="Ng V."/>
            <person name="Clum A."/>
            <person name="Ohm R."/>
            <person name="Martin F."/>
            <person name="Silar P."/>
            <person name="Natvig D."/>
            <person name="Lalanne C."/>
            <person name="Gautier V."/>
            <person name="Ament-Velasquez S.L."/>
            <person name="Kruys A."/>
            <person name="Hutchinson M.I."/>
            <person name="Powell A.J."/>
            <person name="Barry K."/>
            <person name="Miller A.N."/>
            <person name="Grigoriev I.V."/>
            <person name="Debuchy R."/>
            <person name="Gladieux P."/>
            <person name="Thoren M.H."/>
            <person name="Johannesson H."/>
        </authorList>
    </citation>
    <scope>NUCLEOTIDE SEQUENCE</scope>
    <source>
        <strain evidence="4">CBS 757.83</strain>
    </source>
</reference>
<dbReference type="AlphaFoldDB" id="A0AAN6QAF4"/>
<organism evidence="4 5">
    <name type="scientific">Parathielavia hyrcaniae</name>
    <dbReference type="NCBI Taxonomy" id="113614"/>
    <lineage>
        <taxon>Eukaryota</taxon>
        <taxon>Fungi</taxon>
        <taxon>Dikarya</taxon>
        <taxon>Ascomycota</taxon>
        <taxon>Pezizomycotina</taxon>
        <taxon>Sordariomycetes</taxon>
        <taxon>Sordariomycetidae</taxon>
        <taxon>Sordariales</taxon>
        <taxon>Chaetomiaceae</taxon>
        <taxon>Parathielavia</taxon>
    </lineage>
</organism>
<feature type="compositionally biased region" description="Low complexity" evidence="1">
    <location>
        <begin position="149"/>
        <end position="161"/>
    </location>
</feature>
<evidence type="ECO:0000313" key="4">
    <source>
        <dbReference type="EMBL" id="KAK4105169.1"/>
    </source>
</evidence>
<name>A0AAN6QAF4_9PEZI</name>
<feature type="compositionally biased region" description="Basic and acidic residues" evidence="1">
    <location>
        <begin position="1"/>
        <end position="14"/>
    </location>
</feature>
<dbReference type="Pfam" id="PF25130">
    <property type="entry name" value="DUF7820"/>
    <property type="match status" value="2"/>
</dbReference>
<dbReference type="InterPro" id="IPR056722">
    <property type="entry name" value="DUF7820"/>
</dbReference>
<feature type="region of interest" description="Disordered" evidence="1">
    <location>
        <begin position="575"/>
        <end position="732"/>
    </location>
</feature>
<dbReference type="EMBL" id="MU863625">
    <property type="protein sequence ID" value="KAK4105169.1"/>
    <property type="molecule type" value="Genomic_DNA"/>
</dbReference>
<evidence type="ECO:0000256" key="1">
    <source>
        <dbReference type="SAM" id="MobiDB-lite"/>
    </source>
</evidence>
<feature type="region of interest" description="Disordered" evidence="1">
    <location>
        <begin position="375"/>
        <end position="395"/>
    </location>
</feature>
<feature type="domain" description="DUF7820" evidence="3">
    <location>
        <begin position="387"/>
        <end position="606"/>
    </location>
</feature>
<comment type="caution">
    <text evidence="4">The sequence shown here is derived from an EMBL/GenBank/DDBJ whole genome shotgun (WGS) entry which is preliminary data.</text>
</comment>
<feature type="domain" description="DUF7820" evidence="3">
    <location>
        <begin position="681"/>
        <end position="839"/>
    </location>
</feature>
<evidence type="ECO:0000256" key="2">
    <source>
        <dbReference type="SAM" id="Phobius"/>
    </source>
</evidence>
<proteinExistence type="predicted"/>
<keyword evidence="2" id="KW-0812">Transmembrane</keyword>
<feature type="region of interest" description="Disordered" evidence="1">
    <location>
        <begin position="42"/>
        <end position="136"/>
    </location>
</feature>
<feature type="compositionally biased region" description="Low complexity" evidence="1">
    <location>
        <begin position="575"/>
        <end position="608"/>
    </location>
</feature>
<evidence type="ECO:0000313" key="5">
    <source>
        <dbReference type="Proteomes" id="UP001305647"/>
    </source>
</evidence>
<feature type="transmembrane region" description="Helical" evidence="2">
    <location>
        <begin position="345"/>
        <end position="370"/>
    </location>
</feature>
<feature type="region of interest" description="Disordered" evidence="1">
    <location>
        <begin position="284"/>
        <end position="309"/>
    </location>
</feature>
<gene>
    <name evidence="4" type="ORF">N658DRAFT_503354</name>
</gene>
<dbReference type="PANTHER" id="PTHR42078">
    <property type="entry name" value="GLUCAN 1, 4-ALPHA-GLUCOSIDASE"/>
    <property type="match status" value="1"/>
</dbReference>
<keyword evidence="5" id="KW-1185">Reference proteome</keyword>
<feature type="region of interest" description="Disordered" evidence="1">
    <location>
        <begin position="149"/>
        <end position="168"/>
    </location>
</feature>
<feature type="compositionally biased region" description="Polar residues" evidence="1">
    <location>
        <begin position="99"/>
        <end position="117"/>
    </location>
</feature>
<dbReference type="PANTHER" id="PTHR42078:SF1">
    <property type="entry name" value="GLUCAN 1, 4-ALPHA-GLUCOSIDASE"/>
    <property type="match status" value="1"/>
</dbReference>
<accession>A0AAN6QAF4</accession>
<keyword evidence="2" id="KW-1133">Transmembrane helix</keyword>
<reference evidence="4" key="1">
    <citation type="journal article" date="2023" name="Mol. Phylogenet. Evol.">
        <title>Genome-scale phylogeny and comparative genomics of the fungal order Sordariales.</title>
        <authorList>
            <person name="Hensen N."/>
            <person name="Bonometti L."/>
            <person name="Westerberg I."/>
            <person name="Brannstrom I.O."/>
            <person name="Guillou S."/>
            <person name="Cros-Aarteil S."/>
            <person name="Calhoun S."/>
            <person name="Haridas S."/>
            <person name="Kuo A."/>
            <person name="Mondo S."/>
            <person name="Pangilinan J."/>
            <person name="Riley R."/>
            <person name="LaButti K."/>
            <person name="Andreopoulos B."/>
            <person name="Lipzen A."/>
            <person name="Chen C."/>
            <person name="Yan M."/>
            <person name="Daum C."/>
            <person name="Ng V."/>
            <person name="Clum A."/>
            <person name="Steindorff A."/>
            <person name="Ohm R.A."/>
            <person name="Martin F."/>
            <person name="Silar P."/>
            <person name="Natvig D.O."/>
            <person name="Lalanne C."/>
            <person name="Gautier V."/>
            <person name="Ament-Velasquez S.L."/>
            <person name="Kruys A."/>
            <person name="Hutchinson M.I."/>
            <person name="Powell A.J."/>
            <person name="Barry K."/>
            <person name="Miller A.N."/>
            <person name="Grigoriev I.V."/>
            <person name="Debuchy R."/>
            <person name="Gladieux P."/>
            <person name="Hiltunen Thoren M."/>
            <person name="Johannesson H."/>
        </authorList>
    </citation>
    <scope>NUCLEOTIDE SEQUENCE</scope>
    <source>
        <strain evidence="4">CBS 757.83</strain>
    </source>
</reference>
<feature type="region of interest" description="Disordered" evidence="1">
    <location>
        <begin position="1"/>
        <end position="30"/>
    </location>
</feature>
<feature type="compositionally biased region" description="Low complexity" evidence="1">
    <location>
        <begin position="52"/>
        <end position="67"/>
    </location>
</feature>
<sequence>MDSADKTGAPERRASTRASVRLSTDNDDEDYDLAVAGMVADGFRPTHSNGRTAPSTPSLASASTATLHAEGSPASTSSDGRPKSTAKPQVPQYILSIRNDPSTLTRSTSNSTESTLYATADSPYQGPSGPSHPYQMYPQNVRLARTLSVATSSTMPSSESSYRGPRGPSYPYGLYPQTNAVEPDVEPPAAIPLGFRGLPDQYQRRIGPEGEDVADLIGPDGHTEQLPPYTRYPDEAYLRKAAVVDNPPNAAGGGATVVQPVLAIPPSTGLSVPGAGGLGLATRNPEFDSTDDLTSARSRHSTRSFRSDESHRRFRLDYEEVSEKRDPPKIWQAWMRRKAFGIVPYWAICLTGLVLFVMAIILGAVVGTFMNKEKRPPRRQGAWEPNYGVTPIPTPPDLRPLPTGTFAMPLMPNRVSQTCIQDSTLSQAWNCNLVISGMTLTVTQDDDKYRASVNSNLTLTVMNNVYAYGEQPPLIQEPVTLDLVGDKFEPSRGPAWFKVMPFNKTVILPESVFGSPDASNSQNQARYAGSINARGSNLKRKGIAQPGDKPWVCKWPNTHLKLLIYAQQNSSYSNWSKTMSTSSSSSSSLSSSSSSTLSESSTSTASFSTPPPIPVDLSDDEFTANEFPPSSKQRTSGGGEAHFPQKLADSLEYTSPPPLEPAQSSSSSSSTNSPPPPPSTTESTTESTSSSDTSSETSSSPDTSTMTTTPTADPTGPFGPIDTGDGFPPPLEAYPRVVKLEEHRVSTAGAPRAQCTQVEILGLGEEARPVRDELGRLVVIEIEEVDAFGEAAGELPTAATTGVDTAEVERMRRSGGGGGGVAGEDPLFPDYSLCGCMWFLT</sequence>
<evidence type="ECO:0000259" key="3">
    <source>
        <dbReference type="Pfam" id="PF25130"/>
    </source>
</evidence>
<feature type="compositionally biased region" description="Low complexity" evidence="1">
    <location>
        <begin position="680"/>
        <end position="715"/>
    </location>
</feature>
<protein>
    <recommendedName>
        <fullName evidence="3">DUF7820 domain-containing protein</fullName>
    </recommendedName>
</protein>
<dbReference type="Proteomes" id="UP001305647">
    <property type="component" value="Unassembled WGS sequence"/>
</dbReference>
<feature type="compositionally biased region" description="Low complexity" evidence="1">
    <location>
        <begin position="661"/>
        <end position="672"/>
    </location>
</feature>